<comment type="caution">
    <text evidence="2">The sequence shown here is derived from an EMBL/GenBank/DDBJ whole genome shotgun (WGS) entry which is preliminary data.</text>
</comment>
<reference evidence="2 3" key="1">
    <citation type="submission" date="2016-09" db="EMBL/GenBank/DDBJ databases">
        <title>Genomic Taxonomy of the Vibrionaceae.</title>
        <authorList>
            <person name="Gonzalez-Castillo A."/>
            <person name="Gomez-Gil B."/>
            <person name="Enciso-Ibarra K."/>
        </authorList>
    </citation>
    <scope>NUCLEOTIDE SEQUENCE [LARGE SCALE GENOMIC DNA]</scope>
    <source>
        <strain evidence="2 3">CAIM 1902</strain>
    </source>
</reference>
<keyword evidence="3" id="KW-1185">Reference proteome</keyword>
<name>A0ABX3FF69_9VIBR</name>
<protein>
    <submittedName>
        <fullName evidence="2">Uncharacterized protein</fullName>
    </submittedName>
</protein>
<feature type="region of interest" description="Disordered" evidence="1">
    <location>
        <begin position="1"/>
        <end position="25"/>
    </location>
</feature>
<organism evidence="2 3">
    <name type="scientific">Vibrio panuliri</name>
    <dbReference type="NCBI Taxonomy" id="1381081"/>
    <lineage>
        <taxon>Bacteria</taxon>
        <taxon>Pseudomonadati</taxon>
        <taxon>Pseudomonadota</taxon>
        <taxon>Gammaproteobacteria</taxon>
        <taxon>Vibrionales</taxon>
        <taxon>Vibrionaceae</taxon>
        <taxon>Vibrio</taxon>
    </lineage>
</organism>
<sequence>MRPPKSRRDRGVTTTIPSANKRPPSLKEREFDYVGLVEADNAYTYRKGLKPNEMTISKPEATTPQTGRIVSLRKRLCNCNNTNFKLIYFATNYEWTIGKTLLVNKWSKRKVIWVNHEITA</sequence>
<dbReference type="Proteomes" id="UP000186039">
    <property type="component" value="Unassembled WGS sequence"/>
</dbReference>
<gene>
    <name evidence="2" type="ORF">BIY20_01250</name>
</gene>
<proteinExistence type="predicted"/>
<dbReference type="EMBL" id="MJMH01000173">
    <property type="protein sequence ID" value="OLQ91465.1"/>
    <property type="molecule type" value="Genomic_DNA"/>
</dbReference>
<evidence type="ECO:0000313" key="2">
    <source>
        <dbReference type="EMBL" id="OLQ91465.1"/>
    </source>
</evidence>
<evidence type="ECO:0000256" key="1">
    <source>
        <dbReference type="SAM" id="MobiDB-lite"/>
    </source>
</evidence>
<evidence type="ECO:0000313" key="3">
    <source>
        <dbReference type="Proteomes" id="UP000186039"/>
    </source>
</evidence>
<accession>A0ABX3FF69</accession>